<comment type="similarity">
    <text evidence="2 4">Belongs to the trans-sulfuration enzymes family.</text>
</comment>
<reference evidence="5" key="1">
    <citation type="submission" date="2024-05" db="EMBL/GenBank/DDBJ databases">
        <title>Alkalihalobacillus sp. strain MEB203 novel alkaliphilic bacterium from Lonar Lake, India.</title>
        <authorList>
            <person name="Joshi A."/>
            <person name="Thite S."/>
            <person name="Mengade P."/>
        </authorList>
    </citation>
    <scope>NUCLEOTIDE SEQUENCE</scope>
    <source>
        <strain evidence="5">MEB 203</strain>
    </source>
</reference>
<comment type="caution">
    <text evidence="5">The sequence shown here is derived from an EMBL/GenBank/DDBJ whole genome shotgun (WGS) entry which is preliminary data.</text>
</comment>
<dbReference type="Proteomes" id="UP001148125">
    <property type="component" value="Unassembled WGS sequence"/>
</dbReference>
<dbReference type="EMBL" id="JAOTPO010000028">
    <property type="protein sequence ID" value="MDE5416185.1"/>
    <property type="molecule type" value="Genomic_DNA"/>
</dbReference>
<comment type="cofactor">
    <cofactor evidence="1 4">
        <name>pyridoxal 5'-phosphate</name>
        <dbReference type="ChEBI" id="CHEBI:597326"/>
    </cofactor>
</comment>
<dbReference type="InterPro" id="IPR000277">
    <property type="entry name" value="Cys/Met-Metab_PyrdxlP-dep_enz"/>
</dbReference>
<dbReference type="GO" id="GO:0008483">
    <property type="term" value="F:transaminase activity"/>
    <property type="evidence" value="ECO:0007669"/>
    <property type="project" value="UniProtKB-KW"/>
</dbReference>
<dbReference type="PIRSF" id="PIRSF001434">
    <property type="entry name" value="CGS"/>
    <property type="match status" value="1"/>
</dbReference>
<dbReference type="RefSeq" id="WP_275120775.1">
    <property type="nucleotide sequence ID" value="NZ_JAOTPO010000028.1"/>
</dbReference>
<dbReference type="PANTHER" id="PTHR11808">
    <property type="entry name" value="TRANS-SULFURATION ENZYME FAMILY MEMBER"/>
    <property type="match status" value="1"/>
</dbReference>
<dbReference type="CDD" id="cd00614">
    <property type="entry name" value="CGS_like"/>
    <property type="match status" value="1"/>
</dbReference>
<protein>
    <submittedName>
        <fullName evidence="5">Aminotransferase class I/II-fold pyridoxal phosphate-dependent enzyme</fullName>
    </submittedName>
</protein>
<proteinExistence type="inferred from homology"/>
<dbReference type="Gene3D" id="3.40.640.10">
    <property type="entry name" value="Type I PLP-dependent aspartate aminotransferase-like (Major domain)"/>
    <property type="match status" value="1"/>
</dbReference>
<keyword evidence="5" id="KW-0032">Aminotransferase</keyword>
<evidence type="ECO:0000256" key="4">
    <source>
        <dbReference type="RuleBase" id="RU362118"/>
    </source>
</evidence>
<dbReference type="Pfam" id="PF01053">
    <property type="entry name" value="Cys_Met_Meta_PP"/>
    <property type="match status" value="1"/>
</dbReference>
<dbReference type="InterPro" id="IPR015424">
    <property type="entry name" value="PyrdxlP-dep_Trfase"/>
</dbReference>
<name>A0ABT5VL61_9BACI</name>
<dbReference type="InterPro" id="IPR054542">
    <property type="entry name" value="Cys_met_metab_PP"/>
</dbReference>
<dbReference type="Gene3D" id="3.90.1150.10">
    <property type="entry name" value="Aspartate Aminotransferase, domain 1"/>
    <property type="match status" value="1"/>
</dbReference>
<dbReference type="InterPro" id="IPR015422">
    <property type="entry name" value="PyrdxlP-dep_Trfase_small"/>
</dbReference>
<evidence type="ECO:0000313" key="6">
    <source>
        <dbReference type="Proteomes" id="UP001148125"/>
    </source>
</evidence>
<evidence type="ECO:0000256" key="3">
    <source>
        <dbReference type="ARBA" id="ARBA00022898"/>
    </source>
</evidence>
<accession>A0ABT5VL61</accession>
<dbReference type="SUPFAM" id="SSF53383">
    <property type="entry name" value="PLP-dependent transferases"/>
    <property type="match status" value="1"/>
</dbReference>
<evidence type="ECO:0000256" key="1">
    <source>
        <dbReference type="ARBA" id="ARBA00001933"/>
    </source>
</evidence>
<sequence>MGQRFNTRTVHFQSKDVARNMSKAQPIYQTSAFTFKDLEDMESFYQGEKEFLYSRFGNPNTEDLGKGVAAIEEAEDGVATSSGMSAILAGILAVVKPGEHIVASEDLYGGTYQLLAVELHNLGIEVNFVSFESIEEIKSAVLPTTKLIYTESVTNPLLRVENLEMVKEIADEFGLITMIDNTFATPYLLQPTTFGADLVVHSATKYIGGHSDVTAGVLVGKKELIEKARGKVVSLGCNLSPFEAWLACRGLKTLSIRMERQSKNALALANALKSNEGVLKVYYPADLSAKGNGAMVSIELDQTVNVEHFFKSLEWIKIAPTLAGVETTVSYPIRTSHRTIPEATREKLGITEGLVRISIGIEDELDIIETFENAIAKAKG</sequence>
<keyword evidence="3 4" id="KW-0663">Pyridoxal phosphate</keyword>
<keyword evidence="6" id="KW-1185">Reference proteome</keyword>
<gene>
    <name evidence="5" type="ORF">N7Z68_23050</name>
</gene>
<evidence type="ECO:0000256" key="2">
    <source>
        <dbReference type="ARBA" id="ARBA00009077"/>
    </source>
</evidence>
<dbReference type="PROSITE" id="PS00868">
    <property type="entry name" value="CYS_MET_METAB_PP"/>
    <property type="match status" value="1"/>
</dbReference>
<organism evidence="5 6">
    <name type="scientific">Alkalihalobacterium chitinilyticum</name>
    <dbReference type="NCBI Taxonomy" id="2980103"/>
    <lineage>
        <taxon>Bacteria</taxon>
        <taxon>Bacillati</taxon>
        <taxon>Bacillota</taxon>
        <taxon>Bacilli</taxon>
        <taxon>Bacillales</taxon>
        <taxon>Bacillaceae</taxon>
        <taxon>Alkalihalobacterium</taxon>
    </lineage>
</organism>
<dbReference type="InterPro" id="IPR015421">
    <property type="entry name" value="PyrdxlP-dep_Trfase_major"/>
</dbReference>
<evidence type="ECO:0000313" key="5">
    <source>
        <dbReference type="EMBL" id="MDE5416185.1"/>
    </source>
</evidence>
<keyword evidence="5" id="KW-0808">Transferase</keyword>